<protein>
    <submittedName>
        <fullName evidence="4">TetR/AcrR family transcriptional regulator</fullName>
    </submittedName>
</protein>
<dbReference type="PROSITE" id="PS50977">
    <property type="entry name" value="HTH_TETR_2"/>
    <property type="match status" value="1"/>
</dbReference>
<dbReference type="EMBL" id="JAPOHD010000027">
    <property type="protein sequence ID" value="MCY1721589.1"/>
    <property type="molecule type" value="Genomic_DNA"/>
</dbReference>
<dbReference type="Pfam" id="PF00440">
    <property type="entry name" value="TetR_N"/>
    <property type="match status" value="1"/>
</dbReference>
<evidence type="ECO:0000259" key="3">
    <source>
        <dbReference type="PROSITE" id="PS50977"/>
    </source>
</evidence>
<dbReference type="SUPFAM" id="SSF46689">
    <property type="entry name" value="Homeodomain-like"/>
    <property type="match status" value="1"/>
</dbReference>
<dbReference type="InterPro" id="IPR009057">
    <property type="entry name" value="Homeodomain-like_sf"/>
</dbReference>
<dbReference type="GO" id="GO:0003677">
    <property type="term" value="F:DNA binding"/>
    <property type="evidence" value="ECO:0007669"/>
    <property type="project" value="UniProtKB-UniRule"/>
</dbReference>
<evidence type="ECO:0000256" key="1">
    <source>
        <dbReference type="ARBA" id="ARBA00023125"/>
    </source>
</evidence>
<evidence type="ECO:0000313" key="5">
    <source>
        <dbReference type="Proteomes" id="UP001145087"/>
    </source>
</evidence>
<gene>
    <name evidence="4" type="ORF">OU798_14630</name>
</gene>
<dbReference type="InterPro" id="IPR001647">
    <property type="entry name" value="HTH_TetR"/>
</dbReference>
<dbReference type="Proteomes" id="UP001145087">
    <property type="component" value="Unassembled WGS sequence"/>
</dbReference>
<feature type="DNA-binding region" description="H-T-H motif" evidence="2">
    <location>
        <begin position="25"/>
        <end position="44"/>
    </location>
</feature>
<dbReference type="Gene3D" id="1.10.357.10">
    <property type="entry name" value="Tetracycline Repressor, domain 2"/>
    <property type="match status" value="1"/>
</dbReference>
<keyword evidence="1 2" id="KW-0238">DNA-binding</keyword>
<comment type="caution">
    <text evidence="4">The sequence shown here is derived from an EMBL/GenBank/DDBJ whole genome shotgun (WGS) entry which is preliminary data.</text>
</comment>
<organism evidence="4 5">
    <name type="scientific">Draconibacterium aestuarii</name>
    <dbReference type="NCBI Taxonomy" id="2998507"/>
    <lineage>
        <taxon>Bacteria</taxon>
        <taxon>Pseudomonadati</taxon>
        <taxon>Bacteroidota</taxon>
        <taxon>Bacteroidia</taxon>
        <taxon>Marinilabiliales</taxon>
        <taxon>Prolixibacteraceae</taxon>
        <taxon>Draconibacterium</taxon>
    </lineage>
</organism>
<name>A0A9X3J5H7_9BACT</name>
<evidence type="ECO:0000313" key="4">
    <source>
        <dbReference type="EMBL" id="MCY1721589.1"/>
    </source>
</evidence>
<sequence>MEHRRQNIISKAFDLYHQYGIKSVSMDDIARELGMSKKTLYQSISDKYELVENVIAYQQEVASSILAVFHDASLNAIAQHWEYKTKIQERFPKYNPSFLYDLRKYYPMLLTKMNEYKLKVFYEANLSNLEQGKKEGFYLEDINSDIISRMLVGNAHFSLDPANGLFCEAEVLDKNTYAEIYKYHFRGICTAAGHAELKRHFNRVKQENVT</sequence>
<keyword evidence="5" id="KW-1185">Reference proteome</keyword>
<evidence type="ECO:0000256" key="2">
    <source>
        <dbReference type="PROSITE-ProRule" id="PRU00335"/>
    </source>
</evidence>
<reference evidence="4" key="1">
    <citation type="submission" date="2022-11" db="EMBL/GenBank/DDBJ databases">
        <title>Marilongibacter aestuarii gen. nov., sp. nov., isolated from tidal flat sediment.</title>
        <authorList>
            <person name="Jiayan W."/>
        </authorList>
    </citation>
    <scope>NUCLEOTIDE SEQUENCE</scope>
    <source>
        <strain evidence="4">Z1-6</strain>
    </source>
</reference>
<feature type="domain" description="HTH tetR-type" evidence="3">
    <location>
        <begin position="2"/>
        <end position="62"/>
    </location>
</feature>
<dbReference type="RefSeq" id="WP_343333917.1">
    <property type="nucleotide sequence ID" value="NZ_JAPOHD010000027.1"/>
</dbReference>
<dbReference type="AlphaFoldDB" id="A0A9X3J5H7"/>
<accession>A0A9X3J5H7</accession>
<proteinExistence type="predicted"/>